<feature type="transmembrane region" description="Helical" evidence="1">
    <location>
        <begin position="89"/>
        <end position="115"/>
    </location>
</feature>
<dbReference type="AlphaFoldDB" id="A0A497JHW9"/>
<feature type="transmembrane region" description="Helical" evidence="1">
    <location>
        <begin position="177"/>
        <end position="200"/>
    </location>
</feature>
<evidence type="ECO:0000313" key="2">
    <source>
        <dbReference type="EMBL" id="RLG68934.1"/>
    </source>
</evidence>
<keyword evidence="1" id="KW-0812">Transmembrane</keyword>
<sequence length="237" mass="26868">MLVNPFIVLAHPIKTIKDAIEKPDFNTAFFIVLMPTVLLIVFNLIAGVPLDLFSIARHGALNYLSWVIASCVFYFFAFLVAGKKIKGKFLAIMCSLSYIWFFVSIMMIVSFLLLIGSPKLIALQNVLQKESLTQEEVRVLYNILANRDSEALQNFERVHDISTDLSGYMLTEEEAGIINNITFFGFISGIVLMFYTSFLYPFLTLKLIIKRGSAATFVLYLIVFAALYFIVPPLRIF</sequence>
<dbReference type="Proteomes" id="UP000277633">
    <property type="component" value="Unassembled WGS sequence"/>
</dbReference>
<comment type="caution">
    <text evidence="2">The sequence shown here is derived from an EMBL/GenBank/DDBJ whole genome shotgun (WGS) entry which is preliminary data.</text>
</comment>
<keyword evidence="1" id="KW-1133">Transmembrane helix</keyword>
<feature type="transmembrane region" description="Helical" evidence="1">
    <location>
        <begin position="27"/>
        <end position="48"/>
    </location>
</feature>
<evidence type="ECO:0000313" key="3">
    <source>
        <dbReference type="Proteomes" id="UP000277633"/>
    </source>
</evidence>
<evidence type="ECO:0000256" key="1">
    <source>
        <dbReference type="SAM" id="Phobius"/>
    </source>
</evidence>
<dbReference type="EMBL" id="QMWO01000110">
    <property type="protein sequence ID" value="RLG68934.1"/>
    <property type="molecule type" value="Genomic_DNA"/>
</dbReference>
<evidence type="ECO:0008006" key="4">
    <source>
        <dbReference type="Google" id="ProtNLM"/>
    </source>
</evidence>
<organism evidence="2 3">
    <name type="scientific">Candidatus Iainarchaeum sp</name>
    <dbReference type="NCBI Taxonomy" id="3101447"/>
    <lineage>
        <taxon>Archaea</taxon>
        <taxon>Candidatus Iainarchaeota</taxon>
        <taxon>Candidatus Iainarchaeia</taxon>
        <taxon>Candidatus Iainarchaeales</taxon>
        <taxon>Candidatus Iainarchaeaceae</taxon>
        <taxon>Candidatus Iainarchaeum</taxon>
    </lineage>
</organism>
<name>A0A497JHW9_9ARCH</name>
<reference evidence="2 3" key="1">
    <citation type="submission" date="2018-06" db="EMBL/GenBank/DDBJ databases">
        <title>Extensive metabolic versatility and redundancy in microbially diverse, dynamic hydrothermal sediments.</title>
        <authorList>
            <person name="Dombrowski N."/>
            <person name="Teske A."/>
            <person name="Baker B.J."/>
        </authorList>
    </citation>
    <scope>NUCLEOTIDE SEQUENCE [LARGE SCALE GENOMIC DNA]</scope>
    <source>
        <strain evidence="2">B9_G13</strain>
    </source>
</reference>
<feature type="transmembrane region" description="Helical" evidence="1">
    <location>
        <begin position="60"/>
        <end position="82"/>
    </location>
</feature>
<feature type="transmembrane region" description="Helical" evidence="1">
    <location>
        <begin position="212"/>
        <end position="231"/>
    </location>
</feature>
<gene>
    <name evidence="2" type="ORF">DRO07_02920</name>
</gene>
<accession>A0A497JHW9</accession>
<proteinExistence type="predicted"/>
<protein>
    <recommendedName>
        <fullName evidence="4">Yip1 domain-containing protein</fullName>
    </recommendedName>
</protein>
<keyword evidence="1" id="KW-0472">Membrane</keyword>